<feature type="modified residue" description="O-(phosphoribosyl dephospho-coenzyme A)serine" evidence="4">
    <location>
        <position position="14"/>
    </location>
</feature>
<keyword evidence="5" id="KW-0456">Lyase</keyword>
<dbReference type="InterPro" id="IPR023439">
    <property type="entry name" value="Mal_deCO2ase/Cit_lyase_ACP"/>
</dbReference>
<comment type="subcellular location">
    <subcellularLocation>
        <location evidence="1 4">Cytoplasm</location>
    </subcellularLocation>
</comment>
<evidence type="ECO:0000313" key="5">
    <source>
        <dbReference type="EMBL" id="MET3617847.1"/>
    </source>
</evidence>
<dbReference type="InterPro" id="IPR006495">
    <property type="entry name" value="CitD"/>
</dbReference>
<dbReference type="Proteomes" id="UP001549162">
    <property type="component" value="Unassembled WGS sequence"/>
</dbReference>
<evidence type="ECO:0000256" key="1">
    <source>
        <dbReference type="ARBA" id="ARBA00004496"/>
    </source>
</evidence>
<proteinExistence type="inferred from homology"/>
<keyword evidence="6" id="KW-1185">Reference proteome</keyword>
<comment type="similarity">
    <text evidence="4">Belongs to the CitD family.</text>
</comment>
<dbReference type="GO" id="GO:0016829">
    <property type="term" value="F:lyase activity"/>
    <property type="evidence" value="ECO:0007669"/>
    <property type="project" value="UniProtKB-KW"/>
</dbReference>
<evidence type="ECO:0000256" key="4">
    <source>
        <dbReference type="HAMAP-Rule" id="MF_00805"/>
    </source>
</evidence>
<evidence type="ECO:0000256" key="3">
    <source>
        <dbReference type="ARBA" id="ARBA00022553"/>
    </source>
</evidence>
<dbReference type="RefSeq" id="WP_354368664.1">
    <property type="nucleotide sequence ID" value="NZ_JBEPMA010000009.1"/>
</dbReference>
<comment type="subunit">
    <text evidence="4">Oligomer with a subunit composition of (alpha,beta,gamma)6.</text>
</comment>
<reference evidence="5 6" key="1">
    <citation type="submission" date="2024-06" db="EMBL/GenBank/DDBJ databases">
        <title>Genomic Encyclopedia of Type Strains, Phase IV (KMG-IV): sequencing the most valuable type-strain genomes for metagenomic binning, comparative biology and taxonomic classification.</title>
        <authorList>
            <person name="Goeker M."/>
        </authorList>
    </citation>
    <scope>NUCLEOTIDE SEQUENCE [LARGE SCALE GENOMIC DNA]</scope>
    <source>
        <strain evidence="5 6">DSM 21460</strain>
    </source>
</reference>
<accession>A0ABV2JAP1</accession>
<evidence type="ECO:0000256" key="2">
    <source>
        <dbReference type="ARBA" id="ARBA00022490"/>
    </source>
</evidence>
<dbReference type="Pfam" id="PF06857">
    <property type="entry name" value="ACP"/>
    <property type="match status" value="1"/>
</dbReference>
<keyword evidence="3 4" id="KW-0597">Phosphoprotein</keyword>
<dbReference type="NCBIfam" id="TIGR01608">
    <property type="entry name" value="citD"/>
    <property type="match status" value="1"/>
</dbReference>
<protein>
    <recommendedName>
        <fullName evidence="4">Citrate lyase acyl carrier protein</fullName>
    </recommendedName>
    <alternativeName>
        <fullName evidence="4">Citrate lyase gamma chain</fullName>
    </alternativeName>
</protein>
<sequence>MQIKKEAIAGTLESNDIMITLNEGKGINIELESSVKKQFGNQIEKVIRETLQSYGIENANIKAVDKGALDYVIMARVKTAIQRACETDEMRWL</sequence>
<dbReference type="PIRSF" id="PIRSF002736">
    <property type="entry name" value="Citrt_lyas_gamma"/>
    <property type="match status" value="1"/>
</dbReference>
<organism evidence="5 6">
    <name type="scientific">Peptoniphilus olsenii</name>
    <dbReference type="NCBI Taxonomy" id="411570"/>
    <lineage>
        <taxon>Bacteria</taxon>
        <taxon>Bacillati</taxon>
        <taxon>Bacillota</taxon>
        <taxon>Tissierellia</taxon>
        <taxon>Tissierellales</taxon>
        <taxon>Peptoniphilaceae</taxon>
        <taxon>Peptoniphilus</taxon>
    </lineage>
</organism>
<dbReference type="NCBIfam" id="NF009726">
    <property type="entry name" value="PRK13253.1"/>
    <property type="match status" value="1"/>
</dbReference>
<evidence type="ECO:0000313" key="6">
    <source>
        <dbReference type="Proteomes" id="UP001549162"/>
    </source>
</evidence>
<keyword evidence="2 4" id="KW-0963">Cytoplasm</keyword>
<gene>
    <name evidence="4" type="primary">citD</name>
    <name evidence="5" type="ORF">ABID14_001482</name>
</gene>
<comment type="caution">
    <text evidence="5">The sequence shown here is derived from an EMBL/GenBank/DDBJ whole genome shotgun (WGS) entry which is preliminary data.</text>
</comment>
<dbReference type="EMBL" id="JBEPMA010000009">
    <property type="protein sequence ID" value="MET3617847.1"/>
    <property type="molecule type" value="Genomic_DNA"/>
</dbReference>
<dbReference type="HAMAP" id="MF_00805">
    <property type="entry name" value="CitD"/>
    <property type="match status" value="1"/>
</dbReference>
<comment type="function">
    <text evidence="4">Covalent carrier of the coenzyme of citrate lyase.</text>
</comment>
<name>A0ABV2JAP1_9FIRM</name>